<keyword evidence="2" id="KW-0121">Carboxypeptidase</keyword>
<keyword evidence="2" id="KW-0645">Protease</keyword>
<dbReference type="Gene3D" id="3.40.630.10">
    <property type="entry name" value="Zn peptidases"/>
    <property type="match status" value="1"/>
</dbReference>
<dbReference type="Pfam" id="PF04389">
    <property type="entry name" value="Peptidase_M28"/>
    <property type="match status" value="1"/>
</dbReference>
<dbReference type="EMBL" id="KF900351">
    <property type="protein sequence ID" value="AIE91876.1"/>
    <property type="molecule type" value="Genomic_DNA"/>
</dbReference>
<dbReference type="InterPro" id="IPR039373">
    <property type="entry name" value="Peptidase_M28B"/>
</dbReference>
<dbReference type="GO" id="GO:0004181">
    <property type="term" value="F:metallocarboxypeptidase activity"/>
    <property type="evidence" value="ECO:0007669"/>
    <property type="project" value="UniProtKB-EC"/>
</dbReference>
<feature type="domain" description="Peptidase M28" evidence="1">
    <location>
        <begin position="321"/>
        <end position="520"/>
    </location>
</feature>
<dbReference type="GO" id="GO:0004177">
    <property type="term" value="F:aminopeptidase activity"/>
    <property type="evidence" value="ECO:0007669"/>
    <property type="project" value="UniProtKB-KW"/>
</dbReference>
<sequence>MEPVVDAEVIEAESNASKARKTLADGIARARELPMPVLVVSALILVGGSGGAILYGDEIVEWIQGEPDYQLIEFDAEQSRVYAQSLVDLGHPDWEGRLSGTIEEKNTADSIKLNFSSMGIPATLEEFDVPMFVIGSEPELSLCTPGDIGVIIGGPTPCTTADVNREIVEFSHREDFVLQGYSGSSFVRYVDDMPVIDLGTGNDSADWGSASNAVGLVWLKPETEGNTALFERAADNDLEGLILINDRQNCDELVADDCVPYFKSVGISSIDPIPDGLGFIMVSRSVGQTIIDEVINGDARLQFITDVNNAGTATIRVPCGIIEGKTESLVIFGAHHDTVYNGQGAVDDTSGVATLQEIARQFGLLEFRLGTPEMTLYFCTWGGEEEGLWGSTEWVDKHRTMLEENLRLYINLDMNHVDAERNSGLTMFGNNQADVAHITGVVDAFSRAYPELADKYPIDVRKLASTEMPYNSDHAPFVYGIDEDEGVDKDYGRAIVCYGSGSTEYHTYLDTMDRFNEESLMVSGIIYGSVARYLAYGEAQ</sequence>
<name>A0A075FQS7_9EURY</name>
<organism evidence="2">
    <name type="scientific">uncultured marine group II/III euryarchaeote AD1000_17_B01</name>
    <dbReference type="NCBI Taxonomy" id="1457731"/>
    <lineage>
        <taxon>Archaea</taxon>
        <taxon>Methanobacteriati</taxon>
        <taxon>Methanobacteriota</taxon>
        <taxon>environmental samples</taxon>
    </lineage>
</organism>
<evidence type="ECO:0000313" key="2">
    <source>
        <dbReference type="EMBL" id="AIE91876.1"/>
    </source>
</evidence>
<dbReference type="AlphaFoldDB" id="A0A075FQS7"/>
<dbReference type="EC" id="3.4.17.21" evidence="2"/>
<evidence type="ECO:0000259" key="1">
    <source>
        <dbReference type="Pfam" id="PF04389"/>
    </source>
</evidence>
<dbReference type="Gene3D" id="3.50.30.30">
    <property type="match status" value="1"/>
</dbReference>
<keyword evidence="2" id="KW-0378">Hydrolase</keyword>
<dbReference type="SUPFAM" id="SSF53187">
    <property type="entry name" value="Zn-dependent exopeptidases"/>
    <property type="match status" value="1"/>
</dbReference>
<proteinExistence type="predicted"/>
<dbReference type="PANTHER" id="PTHR10404:SF46">
    <property type="entry name" value="VACUOLAR PROTEIN SORTING-ASSOCIATED PROTEIN 70"/>
    <property type="match status" value="1"/>
</dbReference>
<dbReference type="InterPro" id="IPR007484">
    <property type="entry name" value="Peptidase_M28"/>
</dbReference>
<accession>A0A075FQS7</accession>
<keyword evidence="2" id="KW-0031">Aminopeptidase</keyword>
<dbReference type="PANTHER" id="PTHR10404">
    <property type="entry name" value="N-ACETYLATED-ALPHA-LINKED ACIDIC DIPEPTIDASE"/>
    <property type="match status" value="1"/>
</dbReference>
<reference evidence="2" key="1">
    <citation type="journal article" date="2014" name="Genome Biol. Evol.">
        <title>Pangenome evidence for extensive interdomain horizontal transfer affecting lineage core and shell genes in uncultured planktonic thaumarchaeota and euryarchaeota.</title>
        <authorList>
            <person name="Deschamps P."/>
            <person name="Zivanovic Y."/>
            <person name="Moreira D."/>
            <person name="Rodriguez-Valera F."/>
            <person name="Lopez-Garcia P."/>
        </authorList>
    </citation>
    <scope>NUCLEOTIDE SEQUENCE</scope>
</reference>
<protein>
    <submittedName>
        <fullName evidence="2">Aminopeptidase Y</fullName>
        <ecNumber evidence="2">3.4.17.21</ecNumber>
    </submittedName>
</protein>